<evidence type="ECO:0000313" key="1">
    <source>
        <dbReference type="EMBL" id="KAI9918880.1"/>
    </source>
</evidence>
<gene>
    <name evidence="1" type="ORF">PsorP6_011331</name>
</gene>
<reference evidence="1 2" key="1">
    <citation type="journal article" date="2022" name="bioRxiv">
        <title>The genome of the oomycete Peronosclerospora sorghi, a cosmopolitan pathogen of maize and sorghum, is inflated with dispersed pseudogenes.</title>
        <authorList>
            <person name="Fletcher K."/>
            <person name="Martin F."/>
            <person name="Isakeit T."/>
            <person name="Cavanaugh K."/>
            <person name="Magill C."/>
            <person name="Michelmore R."/>
        </authorList>
    </citation>
    <scope>NUCLEOTIDE SEQUENCE [LARGE SCALE GENOMIC DNA]</scope>
    <source>
        <strain evidence="1">P6</strain>
    </source>
</reference>
<sequence>MELWYTGCSMSLLWSCHGDVGKNGGVTTAESSLFFPLLDEWERYPASASSNTCSRGPFSFRIHGQLYHQVGPLLPKVGQRPLFAPLYIHDTEHEREKRHAVMLELNDAVLNELQTMLHEKQSNPANPYVQQFRTTREQGISASREFPTSTQFSLRLLATRSRDARQYNVPTSR</sequence>
<accession>A0ACC0WJ42</accession>
<dbReference type="Proteomes" id="UP001163321">
    <property type="component" value="Chromosome 12"/>
</dbReference>
<comment type="caution">
    <text evidence="1">The sequence shown here is derived from an EMBL/GenBank/DDBJ whole genome shotgun (WGS) entry which is preliminary data.</text>
</comment>
<protein>
    <submittedName>
        <fullName evidence="1">Uncharacterized protein</fullName>
    </submittedName>
</protein>
<organism evidence="1 2">
    <name type="scientific">Peronosclerospora sorghi</name>
    <dbReference type="NCBI Taxonomy" id="230839"/>
    <lineage>
        <taxon>Eukaryota</taxon>
        <taxon>Sar</taxon>
        <taxon>Stramenopiles</taxon>
        <taxon>Oomycota</taxon>
        <taxon>Peronosporomycetes</taxon>
        <taxon>Peronosporales</taxon>
        <taxon>Peronosporaceae</taxon>
        <taxon>Peronosclerospora</taxon>
    </lineage>
</organism>
<dbReference type="EMBL" id="CM047591">
    <property type="protein sequence ID" value="KAI9918880.1"/>
    <property type="molecule type" value="Genomic_DNA"/>
</dbReference>
<proteinExistence type="predicted"/>
<keyword evidence="2" id="KW-1185">Reference proteome</keyword>
<evidence type="ECO:0000313" key="2">
    <source>
        <dbReference type="Proteomes" id="UP001163321"/>
    </source>
</evidence>
<name>A0ACC0WJ42_9STRA</name>